<feature type="region of interest" description="Disordered" evidence="1">
    <location>
        <begin position="405"/>
        <end position="456"/>
    </location>
</feature>
<comment type="caution">
    <text evidence="2">The sequence shown here is derived from an EMBL/GenBank/DDBJ whole genome shotgun (WGS) entry which is preliminary data.</text>
</comment>
<feature type="non-terminal residue" evidence="2">
    <location>
        <position position="456"/>
    </location>
</feature>
<name>A0A7J9JH95_9ROSI</name>
<dbReference type="InterPro" id="IPR040256">
    <property type="entry name" value="At4g02000-like"/>
</dbReference>
<dbReference type="AlphaFoldDB" id="A0A7J9JH95"/>
<proteinExistence type="predicted"/>
<reference evidence="2 3" key="1">
    <citation type="journal article" date="2019" name="Genome Biol. Evol.">
        <title>Insights into the evolution of the New World diploid cottons (Gossypium, subgenus Houzingenia) based on genome sequencing.</title>
        <authorList>
            <person name="Grover C.E."/>
            <person name="Arick M.A. 2nd"/>
            <person name="Thrash A."/>
            <person name="Conover J.L."/>
            <person name="Sanders W.S."/>
            <person name="Peterson D.G."/>
            <person name="Frelichowski J.E."/>
            <person name="Scheffler J.A."/>
            <person name="Scheffler B.E."/>
            <person name="Wendel J.F."/>
        </authorList>
    </citation>
    <scope>NUCLEOTIDE SEQUENCE [LARGE SCALE GENOMIC DNA]</scope>
    <source>
        <strain evidence="2">6</strain>
        <tissue evidence="2">Leaf</tissue>
    </source>
</reference>
<protein>
    <recommendedName>
        <fullName evidence="4">DUF4283 domain-containing protein</fullName>
    </recommendedName>
</protein>
<organism evidence="2 3">
    <name type="scientific">Gossypium armourianum</name>
    <dbReference type="NCBI Taxonomy" id="34283"/>
    <lineage>
        <taxon>Eukaryota</taxon>
        <taxon>Viridiplantae</taxon>
        <taxon>Streptophyta</taxon>
        <taxon>Embryophyta</taxon>
        <taxon>Tracheophyta</taxon>
        <taxon>Spermatophyta</taxon>
        <taxon>Magnoliopsida</taxon>
        <taxon>eudicotyledons</taxon>
        <taxon>Gunneridae</taxon>
        <taxon>Pentapetalae</taxon>
        <taxon>rosids</taxon>
        <taxon>malvids</taxon>
        <taxon>Malvales</taxon>
        <taxon>Malvaceae</taxon>
        <taxon>Malvoideae</taxon>
        <taxon>Gossypium</taxon>
    </lineage>
</organism>
<dbReference type="Proteomes" id="UP000593575">
    <property type="component" value="Unassembled WGS sequence"/>
</dbReference>
<evidence type="ECO:0008006" key="4">
    <source>
        <dbReference type="Google" id="ProtNLM"/>
    </source>
</evidence>
<dbReference type="PANTHER" id="PTHR31286:SF173">
    <property type="entry name" value="DUF4283 DOMAIN-CONTAINING PROTEIN"/>
    <property type="match status" value="1"/>
</dbReference>
<evidence type="ECO:0000313" key="2">
    <source>
        <dbReference type="EMBL" id="MBA0833782.1"/>
    </source>
</evidence>
<keyword evidence="3" id="KW-1185">Reference proteome</keyword>
<sequence>MNGAESLSDDRIGEREDFTADCNTKKVRFKDGSDDSLANMVVNSSPISGFSWKDKLLGGSISNSLNGAANLNLEFEDGDIRRSNLNGIPAIEFSDHINKILIKGMELTVVVKFQSRVDYDAALTQGPWVVFGHYLTVQLWIVDFNPSRPFPCGVLAWIHFPGLPRFLYQKKILEKIGSLVRGVIKLDIKIDNREREFMSFFDRSEGHGGEGILKSSLSSETASAKKGDALLMVGEAFSPWMVVEHSESLMPNFEVPSKGLEAARFIQGDFIKNLKGKRIEKGSGLVAMVNLSEGLLGQVRDMVSENSGPHSALGLPRKCTSSSLEHFGSQQIMSQINNSYSLGLEGAAGIENKDPIVPISFSNDKTTSLHVNPTFKKHPELKLGLISNALDLKKHIVATFQEKLDNKSKPKVRANPSNIPKGDGAKSRKGNGHSWKSLFKSIRGREGKFRPTSSSE</sequence>
<dbReference type="PANTHER" id="PTHR31286">
    <property type="entry name" value="GLYCINE-RICH CELL WALL STRUCTURAL PROTEIN 1.8-LIKE"/>
    <property type="match status" value="1"/>
</dbReference>
<dbReference type="EMBL" id="JABFAE010000008">
    <property type="protein sequence ID" value="MBA0833782.1"/>
    <property type="molecule type" value="Genomic_DNA"/>
</dbReference>
<evidence type="ECO:0000256" key="1">
    <source>
        <dbReference type="SAM" id="MobiDB-lite"/>
    </source>
</evidence>
<gene>
    <name evidence="2" type="ORF">Goarm_006204</name>
</gene>
<evidence type="ECO:0000313" key="3">
    <source>
        <dbReference type="Proteomes" id="UP000593575"/>
    </source>
</evidence>
<accession>A0A7J9JH95</accession>